<gene>
    <name evidence="1" type="ORF">Ddye_032186</name>
</gene>
<evidence type="ECO:0000313" key="1">
    <source>
        <dbReference type="EMBL" id="KAK2637394.1"/>
    </source>
</evidence>
<name>A0AAD9WMZ7_9ROSI</name>
<reference evidence="1" key="1">
    <citation type="journal article" date="2023" name="Plant J.">
        <title>Genome sequences and population genomics provide insights into the demographic history, inbreeding, and mutation load of two 'living fossil' tree species of Dipteronia.</title>
        <authorList>
            <person name="Feng Y."/>
            <person name="Comes H.P."/>
            <person name="Chen J."/>
            <person name="Zhu S."/>
            <person name="Lu R."/>
            <person name="Zhang X."/>
            <person name="Li P."/>
            <person name="Qiu J."/>
            <person name="Olsen K.M."/>
            <person name="Qiu Y."/>
        </authorList>
    </citation>
    <scope>NUCLEOTIDE SEQUENCE</scope>
    <source>
        <strain evidence="1">KIB01</strain>
    </source>
</reference>
<comment type="caution">
    <text evidence="1">The sequence shown here is derived from an EMBL/GenBank/DDBJ whole genome shotgun (WGS) entry which is preliminary data.</text>
</comment>
<proteinExistence type="predicted"/>
<accession>A0AAD9WMZ7</accession>
<protein>
    <submittedName>
        <fullName evidence="1">Uncharacterized protein</fullName>
    </submittedName>
</protein>
<sequence length="178" mass="20654">MITPKLIGALNKIQHKETASDIVRVMSYSGIELLKNILVILFTLNSHVVQLVLSNPKLPLRSCFEFFNFLRQSPFNKPDLVAHMTLIRRLHDRRKFTDIQFVLNCIANDVNLRTSVSNIVSLVEDDTDDPIFFKSCVVCCLRCMLIMECWRKLLGFLIIWRKVGLRFITSLARHFCLL</sequence>
<dbReference type="Proteomes" id="UP001280121">
    <property type="component" value="Unassembled WGS sequence"/>
</dbReference>
<dbReference type="EMBL" id="JANJYI010000009">
    <property type="protein sequence ID" value="KAK2637394.1"/>
    <property type="molecule type" value="Genomic_DNA"/>
</dbReference>
<organism evidence="1 2">
    <name type="scientific">Dipteronia dyeriana</name>
    <dbReference type="NCBI Taxonomy" id="168575"/>
    <lineage>
        <taxon>Eukaryota</taxon>
        <taxon>Viridiplantae</taxon>
        <taxon>Streptophyta</taxon>
        <taxon>Embryophyta</taxon>
        <taxon>Tracheophyta</taxon>
        <taxon>Spermatophyta</taxon>
        <taxon>Magnoliopsida</taxon>
        <taxon>eudicotyledons</taxon>
        <taxon>Gunneridae</taxon>
        <taxon>Pentapetalae</taxon>
        <taxon>rosids</taxon>
        <taxon>malvids</taxon>
        <taxon>Sapindales</taxon>
        <taxon>Sapindaceae</taxon>
        <taxon>Hippocastanoideae</taxon>
        <taxon>Acereae</taxon>
        <taxon>Dipteronia</taxon>
    </lineage>
</organism>
<evidence type="ECO:0000313" key="2">
    <source>
        <dbReference type="Proteomes" id="UP001280121"/>
    </source>
</evidence>
<dbReference type="AlphaFoldDB" id="A0AAD9WMZ7"/>
<keyword evidence="2" id="KW-1185">Reference proteome</keyword>